<proteinExistence type="predicted"/>
<evidence type="ECO:0000313" key="2">
    <source>
        <dbReference type="Proteomes" id="UP001057402"/>
    </source>
</evidence>
<accession>A0ACB9NT13</accession>
<sequence>MDGFIATSLTKKLSIDLVGSIGTMEEVQTMKIVSGCYYKFSRSNGSNALVFSFPMAELELVVFVLLSILGRLNPSYGANEDRCAPKACQQGQPSIRFPYILNNMQNMSCAYPGFELSCNANGNTVINLPFAGVFLVDFIHYRQQNIWLKDPSDCLPLRLKNFDTTGSTLTVAGYREFTFWNCSGNSDRMLPGLTRVGCLSGKGYDIMVLPSNELSGTDPKDVEGCEDTWKVQVPSVPKDWSSSRTIETIGLKWEFPRCENCEEQHGTCALKSEKSKEVTCSYPDGTPSTLKAYVLEN</sequence>
<name>A0ACB9NT13_9MYRT</name>
<gene>
    <name evidence="1" type="ORF">MLD38_023743</name>
</gene>
<protein>
    <submittedName>
        <fullName evidence="1">Uncharacterized protein</fullName>
    </submittedName>
</protein>
<dbReference type="Proteomes" id="UP001057402">
    <property type="component" value="Chromosome 7"/>
</dbReference>
<evidence type="ECO:0000313" key="1">
    <source>
        <dbReference type="EMBL" id="KAI4338719.1"/>
    </source>
</evidence>
<comment type="caution">
    <text evidence="1">The sequence shown here is derived from an EMBL/GenBank/DDBJ whole genome shotgun (WGS) entry which is preliminary data.</text>
</comment>
<dbReference type="EMBL" id="CM042886">
    <property type="protein sequence ID" value="KAI4338719.1"/>
    <property type="molecule type" value="Genomic_DNA"/>
</dbReference>
<reference evidence="2" key="1">
    <citation type="journal article" date="2023" name="Front. Plant Sci.">
        <title>Chromosomal-level genome assembly of Melastoma candidum provides insights into trichome evolution.</title>
        <authorList>
            <person name="Zhong Y."/>
            <person name="Wu W."/>
            <person name="Sun C."/>
            <person name="Zou P."/>
            <person name="Liu Y."/>
            <person name="Dai S."/>
            <person name="Zhou R."/>
        </authorList>
    </citation>
    <scope>NUCLEOTIDE SEQUENCE [LARGE SCALE GENOMIC DNA]</scope>
</reference>
<keyword evidence="2" id="KW-1185">Reference proteome</keyword>
<organism evidence="1 2">
    <name type="scientific">Melastoma candidum</name>
    <dbReference type="NCBI Taxonomy" id="119954"/>
    <lineage>
        <taxon>Eukaryota</taxon>
        <taxon>Viridiplantae</taxon>
        <taxon>Streptophyta</taxon>
        <taxon>Embryophyta</taxon>
        <taxon>Tracheophyta</taxon>
        <taxon>Spermatophyta</taxon>
        <taxon>Magnoliopsida</taxon>
        <taxon>eudicotyledons</taxon>
        <taxon>Gunneridae</taxon>
        <taxon>Pentapetalae</taxon>
        <taxon>rosids</taxon>
        <taxon>malvids</taxon>
        <taxon>Myrtales</taxon>
        <taxon>Melastomataceae</taxon>
        <taxon>Melastomatoideae</taxon>
        <taxon>Melastomateae</taxon>
        <taxon>Melastoma</taxon>
    </lineage>
</organism>